<accession>A0A7Y2K364</accession>
<dbReference type="Proteomes" id="UP000533905">
    <property type="component" value="Unassembled WGS sequence"/>
</dbReference>
<dbReference type="InterPro" id="IPR032710">
    <property type="entry name" value="NTF2-like_dom_sf"/>
</dbReference>
<evidence type="ECO:0000313" key="2">
    <source>
        <dbReference type="EMBL" id="NNG25478.1"/>
    </source>
</evidence>
<comment type="caution">
    <text evidence="2">The sequence shown here is derived from an EMBL/GenBank/DDBJ whole genome shotgun (WGS) entry which is preliminary data.</text>
</comment>
<sequence length="132" mass="15058">MTVIENKNLINLFLGHFEKGSVDQILETMSDDSTWWVNGKPHLFPFAGLKTKAEMRPVLKELFTMFNGELKMDLKSSIGEGDAVAVEARSRGVTSSGKIYENEYHMLFRLRDGKITEVREYTDPMHAVEVMD</sequence>
<dbReference type="RefSeq" id="WP_171088182.1">
    <property type="nucleotide sequence ID" value="NZ_JABAIV010000010.1"/>
</dbReference>
<proteinExistence type="predicted"/>
<feature type="domain" description="SnoaL-like" evidence="1">
    <location>
        <begin position="13"/>
        <end position="118"/>
    </location>
</feature>
<organism evidence="2 3">
    <name type="scientific">Telluria aromaticivorans</name>
    <dbReference type="NCBI Taxonomy" id="2725995"/>
    <lineage>
        <taxon>Bacteria</taxon>
        <taxon>Pseudomonadati</taxon>
        <taxon>Pseudomonadota</taxon>
        <taxon>Betaproteobacteria</taxon>
        <taxon>Burkholderiales</taxon>
        <taxon>Oxalobacteraceae</taxon>
        <taxon>Telluria group</taxon>
        <taxon>Telluria</taxon>
    </lineage>
</organism>
<dbReference type="AlphaFoldDB" id="A0A7Y2K364"/>
<dbReference type="Pfam" id="PF12680">
    <property type="entry name" value="SnoaL_2"/>
    <property type="match status" value="1"/>
</dbReference>
<evidence type="ECO:0000313" key="3">
    <source>
        <dbReference type="Proteomes" id="UP000533905"/>
    </source>
</evidence>
<protein>
    <submittedName>
        <fullName evidence="2">Nuclear transport factor 2 family protein</fullName>
    </submittedName>
</protein>
<gene>
    <name evidence="2" type="ORF">HGB41_21060</name>
</gene>
<keyword evidence="3" id="KW-1185">Reference proteome</keyword>
<dbReference type="PANTHER" id="PTHR41252:SF1">
    <property type="entry name" value="BLR2505 PROTEIN"/>
    <property type="match status" value="1"/>
</dbReference>
<reference evidence="2 3" key="1">
    <citation type="submission" date="2020-04" db="EMBL/GenBank/DDBJ databases">
        <title>Massilia sp. nov., a cold adapted bacteria isolated from Arctic soil.</title>
        <authorList>
            <person name="Son J."/>
            <person name="Ka J.-O."/>
        </authorList>
    </citation>
    <scope>NUCLEOTIDE SEQUENCE [LARGE SCALE GENOMIC DNA]</scope>
    <source>
        <strain evidence="2 3">ML15P13</strain>
    </source>
</reference>
<dbReference type="InterPro" id="IPR037401">
    <property type="entry name" value="SnoaL-like"/>
</dbReference>
<dbReference type="PANTHER" id="PTHR41252">
    <property type="entry name" value="BLR2505 PROTEIN"/>
    <property type="match status" value="1"/>
</dbReference>
<evidence type="ECO:0000259" key="1">
    <source>
        <dbReference type="Pfam" id="PF12680"/>
    </source>
</evidence>
<name>A0A7Y2K364_9BURK</name>
<dbReference type="SUPFAM" id="SSF54427">
    <property type="entry name" value="NTF2-like"/>
    <property type="match status" value="1"/>
</dbReference>
<dbReference type="Gene3D" id="3.10.450.50">
    <property type="match status" value="1"/>
</dbReference>
<dbReference type="EMBL" id="JABAIV010000010">
    <property type="protein sequence ID" value="NNG25478.1"/>
    <property type="molecule type" value="Genomic_DNA"/>
</dbReference>